<evidence type="ECO:0000256" key="1">
    <source>
        <dbReference type="PROSITE-ProRule" id="PRU00042"/>
    </source>
</evidence>
<keyword evidence="1" id="KW-0862">Zinc</keyword>
<dbReference type="GeneID" id="20677523"/>
<accession>W4KGI7</accession>
<sequence>MRCVPCNKTFRRKYDRRRHVVTVHYLGKIPCDWCDLFFYARRDGVTRHKDENCPARDFEDRHTNPRRWFMAWLTGPCRSSRRRRGRAGSSTMAS</sequence>
<evidence type="ECO:0000259" key="2">
    <source>
        <dbReference type="PROSITE" id="PS50157"/>
    </source>
</evidence>
<dbReference type="KEGG" id="hir:HETIRDRAFT_473537"/>
<evidence type="ECO:0000313" key="4">
    <source>
        <dbReference type="Proteomes" id="UP000030671"/>
    </source>
</evidence>
<dbReference type="InterPro" id="IPR013087">
    <property type="entry name" value="Znf_C2H2_type"/>
</dbReference>
<reference evidence="3 4" key="1">
    <citation type="journal article" date="2012" name="New Phytol.">
        <title>Insight into trade-off between wood decay and parasitism from the genome of a fungal forest pathogen.</title>
        <authorList>
            <person name="Olson A."/>
            <person name="Aerts A."/>
            <person name="Asiegbu F."/>
            <person name="Belbahri L."/>
            <person name="Bouzid O."/>
            <person name="Broberg A."/>
            <person name="Canback B."/>
            <person name="Coutinho P.M."/>
            <person name="Cullen D."/>
            <person name="Dalman K."/>
            <person name="Deflorio G."/>
            <person name="van Diepen L.T."/>
            <person name="Dunand C."/>
            <person name="Duplessis S."/>
            <person name="Durling M."/>
            <person name="Gonthier P."/>
            <person name="Grimwood J."/>
            <person name="Fossdal C.G."/>
            <person name="Hansson D."/>
            <person name="Henrissat B."/>
            <person name="Hietala A."/>
            <person name="Himmelstrand K."/>
            <person name="Hoffmeister D."/>
            <person name="Hogberg N."/>
            <person name="James T.Y."/>
            <person name="Karlsson M."/>
            <person name="Kohler A."/>
            <person name="Kues U."/>
            <person name="Lee Y.H."/>
            <person name="Lin Y.C."/>
            <person name="Lind M."/>
            <person name="Lindquist E."/>
            <person name="Lombard V."/>
            <person name="Lucas S."/>
            <person name="Lunden K."/>
            <person name="Morin E."/>
            <person name="Murat C."/>
            <person name="Park J."/>
            <person name="Raffaello T."/>
            <person name="Rouze P."/>
            <person name="Salamov A."/>
            <person name="Schmutz J."/>
            <person name="Solheim H."/>
            <person name="Stahlberg J."/>
            <person name="Velez H."/>
            <person name="de Vries R.P."/>
            <person name="Wiebenga A."/>
            <person name="Woodward S."/>
            <person name="Yakovlev I."/>
            <person name="Garbelotto M."/>
            <person name="Martin F."/>
            <person name="Grigoriev I.V."/>
            <person name="Stenlid J."/>
        </authorList>
    </citation>
    <scope>NUCLEOTIDE SEQUENCE [LARGE SCALE GENOMIC DNA]</scope>
    <source>
        <strain evidence="3 4">TC 32-1</strain>
    </source>
</reference>
<dbReference type="InterPro" id="IPR036236">
    <property type="entry name" value="Znf_C2H2_sf"/>
</dbReference>
<keyword evidence="1" id="KW-0863">Zinc-finger</keyword>
<dbReference type="RefSeq" id="XP_009544443.1">
    <property type="nucleotide sequence ID" value="XM_009546148.1"/>
</dbReference>
<organism evidence="3 4">
    <name type="scientific">Heterobasidion irregulare (strain TC 32-1)</name>
    <dbReference type="NCBI Taxonomy" id="747525"/>
    <lineage>
        <taxon>Eukaryota</taxon>
        <taxon>Fungi</taxon>
        <taxon>Dikarya</taxon>
        <taxon>Basidiomycota</taxon>
        <taxon>Agaricomycotina</taxon>
        <taxon>Agaricomycetes</taxon>
        <taxon>Russulales</taxon>
        <taxon>Bondarzewiaceae</taxon>
        <taxon>Heterobasidion</taxon>
        <taxon>Heterobasidion annosum species complex</taxon>
    </lineage>
</organism>
<dbReference type="PROSITE" id="PS00028">
    <property type="entry name" value="ZINC_FINGER_C2H2_1"/>
    <property type="match status" value="1"/>
</dbReference>
<keyword evidence="1" id="KW-0479">Metal-binding</keyword>
<gene>
    <name evidence="3" type="ORF">HETIRDRAFT_473537</name>
</gene>
<feature type="domain" description="C2H2-type" evidence="2">
    <location>
        <begin position="1"/>
        <end position="29"/>
    </location>
</feature>
<dbReference type="PROSITE" id="PS50157">
    <property type="entry name" value="ZINC_FINGER_C2H2_2"/>
    <property type="match status" value="1"/>
</dbReference>
<dbReference type="Proteomes" id="UP000030671">
    <property type="component" value="Unassembled WGS sequence"/>
</dbReference>
<keyword evidence="4" id="KW-1185">Reference proteome</keyword>
<dbReference type="Gene3D" id="3.30.160.60">
    <property type="entry name" value="Classic Zinc Finger"/>
    <property type="match status" value="1"/>
</dbReference>
<dbReference type="OrthoDB" id="4748970at2759"/>
<dbReference type="GO" id="GO:0008270">
    <property type="term" value="F:zinc ion binding"/>
    <property type="evidence" value="ECO:0007669"/>
    <property type="project" value="UniProtKB-KW"/>
</dbReference>
<proteinExistence type="predicted"/>
<protein>
    <recommendedName>
        <fullName evidence="2">C2H2-type domain-containing protein</fullName>
    </recommendedName>
</protein>
<dbReference type="SUPFAM" id="SSF57667">
    <property type="entry name" value="beta-beta-alpha zinc fingers"/>
    <property type="match status" value="1"/>
</dbReference>
<dbReference type="EMBL" id="KI925456">
    <property type="protein sequence ID" value="ETW84814.1"/>
    <property type="molecule type" value="Genomic_DNA"/>
</dbReference>
<name>W4KGI7_HETIT</name>
<dbReference type="HOGENOM" id="CLU_2386432_0_0_1"/>
<evidence type="ECO:0000313" key="3">
    <source>
        <dbReference type="EMBL" id="ETW84814.1"/>
    </source>
</evidence>
<dbReference type="AlphaFoldDB" id="W4KGI7"/>
<dbReference type="InParanoid" id="W4KGI7"/>